<dbReference type="EMBL" id="MEWG01000024">
    <property type="protein sequence ID" value="OGC77239.1"/>
    <property type="molecule type" value="Genomic_DNA"/>
</dbReference>
<evidence type="ECO:0000313" key="1">
    <source>
        <dbReference type="EMBL" id="OGC77239.1"/>
    </source>
</evidence>
<accession>A0A1F4X6J1</accession>
<dbReference type="AlphaFoldDB" id="A0A1F4X6J1"/>
<proteinExistence type="predicted"/>
<evidence type="ECO:0000313" key="2">
    <source>
        <dbReference type="Proteomes" id="UP000176815"/>
    </source>
</evidence>
<protein>
    <submittedName>
        <fullName evidence="1">Uncharacterized protein</fullName>
    </submittedName>
</protein>
<name>A0A1F4X6J1_UNCKA</name>
<comment type="caution">
    <text evidence="1">The sequence shown here is derived from an EMBL/GenBank/DDBJ whole genome shotgun (WGS) entry which is preliminary data.</text>
</comment>
<organism evidence="1 2">
    <name type="scientific">candidate division WWE3 bacterium RIFOXYD1_FULL_39_9</name>
    <dbReference type="NCBI Taxonomy" id="1802649"/>
    <lineage>
        <taxon>Bacteria</taxon>
        <taxon>Katanobacteria</taxon>
    </lineage>
</organism>
<reference evidence="1 2" key="1">
    <citation type="journal article" date="2016" name="Nat. Commun.">
        <title>Thousands of microbial genomes shed light on interconnected biogeochemical processes in an aquifer system.</title>
        <authorList>
            <person name="Anantharaman K."/>
            <person name="Brown C.T."/>
            <person name="Hug L.A."/>
            <person name="Sharon I."/>
            <person name="Castelle C.J."/>
            <person name="Probst A.J."/>
            <person name="Thomas B.C."/>
            <person name="Singh A."/>
            <person name="Wilkins M.J."/>
            <person name="Karaoz U."/>
            <person name="Brodie E.L."/>
            <person name="Williams K.H."/>
            <person name="Hubbard S.S."/>
            <person name="Banfield J.F."/>
        </authorList>
    </citation>
    <scope>NUCLEOTIDE SEQUENCE [LARGE SCALE GENOMIC DNA]</scope>
</reference>
<dbReference type="Proteomes" id="UP000176815">
    <property type="component" value="Unassembled WGS sequence"/>
</dbReference>
<gene>
    <name evidence="1" type="ORF">A2619_04460</name>
</gene>
<sequence length="69" mass="8872">MRINHLFKHWYLGSEAFEKDCFWSDLSRRENWDSLNKTKRWDDFSERERRFYINYSSFSSVCFYRHMWE</sequence>